<gene>
    <name evidence="1" type="ORF">METZ01_LOCUS475328</name>
</gene>
<protein>
    <submittedName>
        <fullName evidence="1">Uncharacterized protein</fullName>
    </submittedName>
</protein>
<dbReference type="AlphaFoldDB" id="A0A383BRE5"/>
<evidence type="ECO:0000313" key="1">
    <source>
        <dbReference type="EMBL" id="SVE22474.1"/>
    </source>
</evidence>
<dbReference type="EMBL" id="UINC01202593">
    <property type="protein sequence ID" value="SVE22474.1"/>
    <property type="molecule type" value="Genomic_DNA"/>
</dbReference>
<organism evidence="1">
    <name type="scientific">marine metagenome</name>
    <dbReference type="NCBI Taxonomy" id="408172"/>
    <lineage>
        <taxon>unclassified sequences</taxon>
        <taxon>metagenomes</taxon>
        <taxon>ecological metagenomes</taxon>
    </lineage>
</organism>
<accession>A0A383BRE5</accession>
<sequence>MNKKLILISALLFSFNGWAEYKYITIYEQRAYERYHE</sequence>
<name>A0A383BRE5_9ZZZZ</name>
<feature type="non-terminal residue" evidence="1">
    <location>
        <position position="37"/>
    </location>
</feature>
<reference evidence="1" key="1">
    <citation type="submission" date="2018-05" db="EMBL/GenBank/DDBJ databases">
        <authorList>
            <person name="Lanie J.A."/>
            <person name="Ng W.-L."/>
            <person name="Kazmierczak K.M."/>
            <person name="Andrzejewski T.M."/>
            <person name="Davidsen T.M."/>
            <person name="Wayne K.J."/>
            <person name="Tettelin H."/>
            <person name="Glass J.I."/>
            <person name="Rusch D."/>
            <person name="Podicherti R."/>
            <person name="Tsui H.-C.T."/>
            <person name="Winkler M.E."/>
        </authorList>
    </citation>
    <scope>NUCLEOTIDE SEQUENCE</scope>
</reference>
<proteinExistence type="predicted"/>